<feature type="region of interest" description="Disordered" evidence="1">
    <location>
        <begin position="70"/>
        <end position="102"/>
    </location>
</feature>
<reference evidence="2 3" key="1">
    <citation type="submission" date="2020-04" db="EMBL/GenBank/DDBJ databases">
        <title>Genome analysis and antimicrobial resistance characteristics of Chryseobacterium aquaticum isolated from farmed salmonids.</title>
        <authorList>
            <person name="Saticioglu I.B."/>
            <person name="Duman M."/>
            <person name="Altun S."/>
        </authorList>
    </citation>
    <scope>NUCLEOTIDE SEQUENCE [LARGE SCALE GENOMIC DNA]</scope>
    <source>
        <strain evidence="2 3">C-174</strain>
    </source>
</reference>
<evidence type="ECO:0000313" key="3">
    <source>
        <dbReference type="Proteomes" id="UP000548067"/>
    </source>
</evidence>
<dbReference type="Proteomes" id="UP000548067">
    <property type="component" value="Unassembled WGS sequence"/>
</dbReference>
<dbReference type="RefSeq" id="WP_169320500.1">
    <property type="nucleotide sequence ID" value="NZ_JABCJF010000002.1"/>
</dbReference>
<evidence type="ECO:0000313" key="2">
    <source>
        <dbReference type="EMBL" id="NMR33447.1"/>
    </source>
</evidence>
<dbReference type="AlphaFoldDB" id="A0A848MXV4"/>
<proteinExistence type="predicted"/>
<evidence type="ECO:0000256" key="1">
    <source>
        <dbReference type="SAM" id="MobiDB-lite"/>
    </source>
</evidence>
<name>A0A848MXV4_9FLAO</name>
<feature type="compositionally biased region" description="Basic residues" evidence="1">
    <location>
        <begin position="79"/>
        <end position="98"/>
    </location>
</feature>
<dbReference type="EMBL" id="JABCJF010000002">
    <property type="protein sequence ID" value="NMR33447.1"/>
    <property type="molecule type" value="Genomic_DNA"/>
</dbReference>
<evidence type="ECO:0008006" key="4">
    <source>
        <dbReference type="Google" id="ProtNLM"/>
    </source>
</evidence>
<accession>A0A848MXV4</accession>
<protein>
    <recommendedName>
        <fullName evidence="4">SH3b domain-containing protein</fullName>
    </recommendedName>
</protein>
<comment type="caution">
    <text evidence="2">The sequence shown here is derived from an EMBL/GenBank/DDBJ whole genome shotgun (WGS) entry which is preliminary data.</text>
</comment>
<sequence length="176" mass="19347">MKTFVSIFIIFLGILMAGSFTDSKKENLHKGGRCTGSSSCSACSSCSGCAHCADRGGTCGVCSGSSYKKKSFASPSYSKQKKSKTPISLHSKHSKKRKTSESPKIRIDEVIINTDNKHTSTVSLIKIYEKPSLQSKIIDKTSGSTKLIPISIQKYWRKVKVPKSKKTGYVYYKDVK</sequence>
<organism evidence="2 3">
    <name type="scientific">Chryseobacterium aquaticum</name>
    <dbReference type="NCBI Taxonomy" id="452084"/>
    <lineage>
        <taxon>Bacteria</taxon>
        <taxon>Pseudomonadati</taxon>
        <taxon>Bacteroidota</taxon>
        <taxon>Flavobacteriia</taxon>
        <taxon>Flavobacteriales</taxon>
        <taxon>Weeksellaceae</taxon>
        <taxon>Chryseobacterium group</taxon>
        <taxon>Chryseobacterium</taxon>
    </lineage>
</organism>
<gene>
    <name evidence="2" type="ORF">HIO71_04400</name>
</gene>
<dbReference type="Gene3D" id="2.30.30.40">
    <property type="entry name" value="SH3 Domains"/>
    <property type="match status" value="1"/>
</dbReference>